<protein>
    <submittedName>
        <fullName evidence="4">Prolyl oligopeptidase family protein</fullName>
    </submittedName>
</protein>
<dbReference type="SUPFAM" id="SSF53474">
    <property type="entry name" value="alpha/beta-Hydrolases"/>
    <property type="match status" value="1"/>
</dbReference>
<dbReference type="ESTHER" id="erylh-q2nd60">
    <property type="family name" value="Prolyl_oligopeptidase_S9"/>
</dbReference>
<feature type="chain" id="PRO_5004212996" evidence="2">
    <location>
        <begin position="27"/>
        <end position="665"/>
    </location>
</feature>
<keyword evidence="5" id="KW-1185">Reference proteome</keyword>
<dbReference type="GO" id="GO:0004252">
    <property type="term" value="F:serine-type endopeptidase activity"/>
    <property type="evidence" value="ECO:0007669"/>
    <property type="project" value="TreeGrafter"/>
</dbReference>
<evidence type="ECO:0000256" key="1">
    <source>
        <dbReference type="ARBA" id="ARBA00022801"/>
    </source>
</evidence>
<dbReference type="EMBL" id="CP000157">
    <property type="protein sequence ID" value="ABC62381.1"/>
    <property type="molecule type" value="Genomic_DNA"/>
</dbReference>
<dbReference type="Proteomes" id="UP000008808">
    <property type="component" value="Chromosome"/>
</dbReference>
<dbReference type="InterPro" id="IPR001375">
    <property type="entry name" value="Peptidase_S9_cat"/>
</dbReference>
<dbReference type="PANTHER" id="PTHR42776:SF27">
    <property type="entry name" value="DIPEPTIDYL PEPTIDASE FAMILY MEMBER 6"/>
    <property type="match status" value="1"/>
</dbReference>
<dbReference type="STRING" id="314225.ELI_01445"/>
<accession>Q2ND60</accession>
<dbReference type="GO" id="GO:0006508">
    <property type="term" value="P:proteolysis"/>
    <property type="evidence" value="ECO:0007669"/>
    <property type="project" value="InterPro"/>
</dbReference>
<feature type="domain" description="Peptidase S9 prolyl oligopeptidase catalytic" evidence="3">
    <location>
        <begin position="460"/>
        <end position="658"/>
    </location>
</feature>
<dbReference type="eggNOG" id="COG1506">
    <property type="taxonomic scope" value="Bacteria"/>
</dbReference>
<evidence type="ECO:0000313" key="5">
    <source>
        <dbReference type="Proteomes" id="UP000008808"/>
    </source>
</evidence>
<evidence type="ECO:0000313" key="4">
    <source>
        <dbReference type="EMBL" id="ABC62381.1"/>
    </source>
</evidence>
<name>Q2ND60_ERYLH</name>
<dbReference type="PANTHER" id="PTHR42776">
    <property type="entry name" value="SERINE PEPTIDASE S9 FAMILY MEMBER"/>
    <property type="match status" value="1"/>
</dbReference>
<gene>
    <name evidence="4" type="ordered locus">ELI_01445</name>
</gene>
<dbReference type="AlphaFoldDB" id="Q2ND60"/>
<organism evidence="4 5">
    <name type="scientific">Erythrobacter litoralis (strain HTCC2594)</name>
    <dbReference type="NCBI Taxonomy" id="314225"/>
    <lineage>
        <taxon>Bacteria</taxon>
        <taxon>Pseudomonadati</taxon>
        <taxon>Pseudomonadota</taxon>
        <taxon>Alphaproteobacteria</taxon>
        <taxon>Sphingomonadales</taxon>
        <taxon>Erythrobacteraceae</taxon>
        <taxon>Erythrobacter/Porphyrobacter group</taxon>
        <taxon>Erythrobacter</taxon>
    </lineage>
</organism>
<proteinExistence type="predicted"/>
<evidence type="ECO:0000259" key="3">
    <source>
        <dbReference type="Pfam" id="PF00326"/>
    </source>
</evidence>
<dbReference type="Gene3D" id="3.40.50.1820">
    <property type="entry name" value="alpha/beta hydrolase"/>
    <property type="match status" value="1"/>
</dbReference>
<keyword evidence="1" id="KW-0378">Hydrolase</keyword>
<evidence type="ECO:0000256" key="2">
    <source>
        <dbReference type="SAM" id="SignalP"/>
    </source>
</evidence>
<dbReference type="OrthoDB" id="1094230at2"/>
<sequence length="665" mass="74435">MKLLKTACFAVAGAAMAAGLAPAAMAAKDNQPSVPIEVWALRNVVNTVQVSPDGRHLLVLKTESREGEHILEIYKTDDMSKPFRRLNADPMEFISASWVSSNHIFGTAWQVKRSKVNGPEEDVREYATYSYNLEKNKFQQVDGEFSIVNILPGEPMEVLVATGRDDSALTGVDPFSAFKPRSYYRYNLETGKRNLVMRGTVKYPRPTFDLEGNPRYVESYDPATKTLKTYYRLPGDGTWTEFGQSYDLDSHENLYRVLGGFMGLAGFKEDDPTIGYIIDNRGEDKAALWEFDFKTGQFGEKLFSTPDADVMGIATSSMPDSTKLVAAVYPGAKFERAWFDTEELALYEQFYKLIPNAHQISVSSRSLDGNTMVVQNTGPKDPGSFWFVKDGKITKLGSRNPLLQPEQLADVEFIKYPARDGHMIPAYLTKPKGEGPFPLIVLPHGGPHVTEVVTYDEWGQLLANAGYMVLQPQYRMSVGWGQKHFDDAYGQHGLLMQDDKDDGAKYLIEQGLVDPDRVAMFGWSYGGYAALVALTREDNLYQCAIAGAAVADPEKVYKKRRNPNDAKALDDWSQRRGMIGINPIKEVNKPSIPLLMVHGDVDARVLYFNFTDYKKAMEDAGKTNAQYLTLKGADHFSRTLMYEHQEAFYTKMIDYLANDCGPGGL</sequence>
<dbReference type="KEGG" id="eli:ELI_01445"/>
<dbReference type="HOGENOM" id="CLU_008615_3_1_5"/>
<dbReference type="Pfam" id="PF00326">
    <property type="entry name" value="Peptidase_S9"/>
    <property type="match status" value="1"/>
</dbReference>
<feature type="signal peptide" evidence="2">
    <location>
        <begin position="1"/>
        <end position="26"/>
    </location>
</feature>
<keyword evidence="2" id="KW-0732">Signal</keyword>
<reference evidence="5" key="1">
    <citation type="journal article" date="2009" name="J. Bacteriol.">
        <title>Complete genome sequence of Erythrobacter litoralis HTCC2594.</title>
        <authorList>
            <person name="Oh H.M."/>
            <person name="Giovannoni S.J."/>
            <person name="Ferriera S."/>
            <person name="Johnson J."/>
            <person name="Cho J.C."/>
        </authorList>
    </citation>
    <scope>NUCLEOTIDE SEQUENCE [LARGE SCALE GENOMIC DNA]</scope>
    <source>
        <strain evidence="5">HTCC2594</strain>
    </source>
</reference>
<dbReference type="RefSeq" id="WP_011413257.1">
    <property type="nucleotide sequence ID" value="NC_007722.1"/>
</dbReference>
<dbReference type="InterPro" id="IPR029058">
    <property type="entry name" value="AB_hydrolase_fold"/>
</dbReference>
<dbReference type="SUPFAM" id="SSF82171">
    <property type="entry name" value="DPP6 N-terminal domain-like"/>
    <property type="match status" value="1"/>
</dbReference>